<evidence type="ECO:0000256" key="6">
    <source>
        <dbReference type="ARBA" id="ARBA00023136"/>
    </source>
</evidence>
<feature type="compositionally biased region" description="Low complexity" evidence="11">
    <location>
        <begin position="13"/>
        <end position="25"/>
    </location>
</feature>
<name>A0ABM1W3Y0_APLCA</name>
<evidence type="ECO:0000256" key="12">
    <source>
        <dbReference type="SAM" id="Phobius"/>
    </source>
</evidence>
<keyword evidence="6 12" id="KW-0472">Membrane</keyword>
<evidence type="ECO:0000256" key="9">
    <source>
        <dbReference type="ARBA" id="ARBA00037192"/>
    </source>
</evidence>
<evidence type="ECO:0000313" key="14">
    <source>
        <dbReference type="RefSeq" id="XP_035829373.1"/>
    </source>
</evidence>
<evidence type="ECO:0000256" key="5">
    <source>
        <dbReference type="ARBA" id="ARBA00022989"/>
    </source>
</evidence>
<keyword evidence="5 12" id="KW-1133">Transmembrane helix</keyword>
<feature type="transmembrane region" description="Helical" evidence="12">
    <location>
        <begin position="449"/>
        <end position="472"/>
    </location>
</feature>
<keyword evidence="4 12" id="KW-0812">Transmembrane</keyword>
<dbReference type="Gene3D" id="1.20.1250.20">
    <property type="entry name" value="MFS general substrate transporter like domains"/>
    <property type="match status" value="2"/>
</dbReference>
<reference evidence="14" key="1">
    <citation type="submission" date="2025-08" db="UniProtKB">
        <authorList>
            <consortium name="RefSeq"/>
        </authorList>
    </citation>
    <scope>IDENTIFICATION</scope>
</reference>
<gene>
    <name evidence="14" type="primary">LOC101861482</name>
</gene>
<comment type="catalytic activity">
    <reaction evidence="10">
        <text>pyridoxine(out) + n H(+)(out) = pyridoxine(in) + n H(+)(in)</text>
        <dbReference type="Rhea" id="RHEA:76203"/>
        <dbReference type="ChEBI" id="CHEBI:15378"/>
        <dbReference type="ChEBI" id="CHEBI:16709"/>
    </reaction>
</comment>
<evidence type="ECO:0000256" key="3">
    <source>
        <dbReference type="ARBA" id="ARBA00022448"/>
    </source>
</evidence>
<feature type="transmembrane region" description="Helical" evidence="12">
    <location>
        <begin position="116"/>
        <end position="135"/>
    </location>
</feature>
<dbReference type="Proteomes" id="UP000694888">
    <property type="component" value="Unplaced"/>
</dbReference>
<evidence type="ECO:0000256" key="2">
    <source>
        <dbReference type="ARBA" id="ARBA00008335"/>
    </source>
</evidence>
<feature type="transmembrane region" description="Helical" evidence="12">
    <location>
        <begin position="420"/>
        <end position="443"/>
    </location>
</feature>
<comment type="similarity">
    <text evidence="2">Belongs to the major facilitator superfamily.</text>
</comment>
<keyword evidence="13" id="KW-1185">Reference proteome</keyword>
<dbReference type="InterPro" id="IPR049680">
    <property type="entry name" value="FLVCR1-2_SLC49-like"/>
</dbReference>
<evidence type="ECO:0000256" key="8">
    <source>
        <dbReference type="ARBA" id="ARBA00023228"/>
    </source>
</evidence>
<comment type="subcellular location">
    <subcellularLocation>
        <location evidence="1">Lysosome membrane</location>
        <topology evidence="1">Multi-pass membrane protein</topology>
    </subcellularLocation>
</comment>
<dbReference type="RefSeq" id="XP_035829373.1">
    <property type="nucleotide sequence ID" value="XM_035973480.1"/>
</dbReference>
<dbReference type="GeneID" id="101861482"/>
<dbReference type="SUPFAM" id="SSF103473">
    <property type="entry name" value="MFS general substrate transporter"/>
    <property type="match status" value="1"/>
</dbReference>
<comment type="function">
    <text evidence="9">Mediates H(+)-dependent pyridoxine transport.</text>
</comment>
<organism evidence="13 14">
    <name type="scientific">Aplysia californica</name>
    <name type="common">California sea hare</name>
    <dbReference type="NCBI Taxonomy" id="6500"/>
    <lineage>
        <taxon>Eukaryota</taxon>
        <taxon>Metazoa</taxon>
        <taxon>Spiralia</taxon>
        <taxon>Lophotrochozoa</taxon>
        <taxon>Mollusca</taxon>
        <taxon>Gastropoda</taxon>
        <taxon>Heterobranchia</taxon>
        <taxon>Euthyneura</taxon>
        <taxon>Tectipleura</taxon>
        <taxon>Aplysiida</taxon>
        <taxon>Aplysioidea</taxon>
        <taxon>Aplysiidae</taxon>
        <taxon>Aplysia</taxon>
    </lineage>
</organism>
<feature type="transmembrane region" description="Helical" evidence="12">
    <location>
        <begin position="513"/>
        <end position="532"/>
    </location>
</feature>
<feature type="region of interest" description="Disordered" evidence="11">
    <location>
        <begin position="1"/>
        <end position="65"/>
    </location>
</feature>
<feature type="transmembrane region" description="Helical" evidence="12">
    <location>
        <begin position="76"/>
        <end position="96"/>
    </location>
</feature>
<feature type="transmembrane region" description="Helical" evidence="12">
    <location>
        <begin position="351"/>
        <end position="368"/>
    </location>
</feature>
<feature type="transmembrane region" description="Helical" evidence="12">
    <location>
        <begin position="484"/>
        <end position="507"/>
    </location>
</feature>
<sequence length="572" mass="62296">MDGESGLRQPLLGSIAEEISESEGAANGGDRGSLKPLDVETDRPSSSVNTAAKDTEDPSSSKDAPESELKVYKRRWYVLIVFSLYAMTQNCIWASWGAISDTAEEAFGWSDATIAWMVNWGPVSYVLVGLFYPWLMQVKGLRIATVSSMLFVAVGSTMRVITSEPGPATILIHVGQFLNGLGGPIGMGAMPALSSQWFPPHQRVTATAIGTCINYFGGALSFVLGPALVSGGPPSGNKSMISTTTAAPNSSVSYSSEFLGEVWDFSESKNVTEGRIHREREEIMRYMYYSKSFVKVFTNSYLSLKCSEMWAWLVTLCLLIYFPSKPPSPPCVSASVEREKYWSGLWSLRKNVYFIIISFIYSVSNGVWNCWNTVLNVNLNSLGVSETTVGWIGFYSTVAACVGTLVVGRFAAHFTRSMKLFIFVMYIVAAGSFTVVALIQVRLIPFSLVGLYVTIIGGGWLLAGAVPLLYELACEMAFPTGESAANGILCYLNNVAGLVFLAIFSIPHIGTSWMNWAMIGSIVVCIPMIGLLRSRFNRLEMDEGVDTNRYVEQSINVTGDSGQMGSDSSLLT</sequence>
<accession>A0ABM1W3Y0</accession>
<evidence type="ECO:0000313" key="13">
    <source>
        <dbReference type="Proteomes" id="UP000694888"/>
    </source>
</evidence>
<dbReference type="InterPro" id="IPR036259">
    <property type="entry name" value="MFS_trans_sf"/>
</dbReference>
<dbReference type="PANTHER" id="PTHR10924:SF27">
    <property type="entry name" value="SOLUTE CARRIER FAMILY 49 MEMBER 4"/>
    <property type="match status" value="1"/>
</dbReference>
<evidence type="ECO:0000256" key="4">
    <source>
        <dbReference type="ARBA" id="ARBA00022692"/>
    </source>
</evidence>
<dbReference type="PANTHER" id="PTHR10924">
    <property type="entry name" value="MAJOR FACILITATOR SUPERFAMILY PROTEIN-RELATED"/>
    <property type="match status" value="1"/>
</dbReference>
<keyword evidence="7" id="KW-0325">Glycoprotein</keyword>
<dbReference type="CDD" id="cd17397">
    <property type="entry name" value="MFS_DIRC2"/>
    <property type="match status" value="1"/>
</dbReference>
<proteinExistence type="inferred from homology"/>
<dbReference type="InterPro" id="IPR011701">
    <property type="entry name" value="MFS"/>
</dbReference>
<dbReference type="Pfam" id="PF07690">
    <property type="entry name" value="MFS_1"/>
    <property type="match status" value="1"/>
</dbReference>
<feature type="transmembrane region" description="Helical" evidence="12">
    <location>
        <begin position="388"/>
        <end position="408"/>
    </location>
</feature>
<evidence type="ECO:0000256" key="1">
    <source>
        <dbReference type="ARBA" id="ARBA00004155"/>
    </source>
</evidence>
<evidence type="ECO:0000256" key="11">
    <source>
        <dbReference type="SAM" id="MobiDB-lite"/>
    </source>
</evidence>
<keyword evidence="8" id="KW-0458">Lysosome</keyword>
<dbReference type="InterPro" id="IPR049604">
    <property type="entry name" value="SLC49A4-like"/>
</dbReference>
<evidence type="ECO:0000256" key="7">
    <source>
        <dbReference type="ARBA" id="ARBA00023180"/>
    </source>
</evidence>
<protein>
    <submittedName>
        <fullName evidence="14">Solute carrier family 49 member 4 homolog</fullName>
    </submittedName>
</protein>
<keyword evidence="3" id="KW-0813">Transport</keyword>
<feature type="compositionally biased region" description="Basic and acidic residues" evidence="11">
    <location>
        <begin position="53"/>
        <end position="65"/>
    </location>
</feature>
<evidence type="ECO:0000256" key="10">
    <source>
        <dbReference type="ARBA" id="ARBA00048410"/>
    </source>
</evidence>